<sequence length="79" mass="8743">MSGTTKTASIGRDFIEYTGIWALYTLADAGEAVCNFLNTWWARYARAVVVTVLAGLGLAQWDWFMVRFCLACAWVVGSV</sequence>
<accession>A0A252ANL4</accession>
<protein>
    <submittedName>
        <fullName evidence="1">Uncharacterized protein</fullName>
    </submittedName>
</protein>
<reference evidence="2" key="1">
    <citation type="submission" date="2014-06" db="EMBL/GenBank/DDBJ databases">
        <authorList>
            <person name="Winans N.J."/>
            <person name="Newell P.D."/>
            <person name="Douglas A.E."/>
        </authorList>
    </citation>
    <scope>NUCLEOTIDE SEQUENCE [LARGE SCALE GENOMIC DNA]</scope>
</reference>
<comment type="caution">
    <text evidence="1">The sequence shown here is derived from an EMBL/GenBank/DDBJ whole genome shotgun (WGS) entry which is preliminary data.</text>
</comment>
<dbReference type="EMBL" id="JOPA01000038">
    <property type="protein sequence ID" value="OUI91374.1"/>
    <property type="molecule type" value="Genomic_DNA"/>
</dbReference>
<name>A0A252ANL4_9PROT</name>
<organism evidence="1 2">
    <name type="scientific">Acetobacter indonesiensis</name>
    <dbReference type="NCBI Taxonomy" id="104101"/>
    <lineage>
        <taxon>Bacteria</taxon>
        <taxon>Pseudomonadati</taxon>
        <taxon>Pseudomonadota</taxon>
        <taxon>Alphaproteobacteria</taxon>
        <taxon>Acetobacterales</taxon>
        <taxon>Acetobacteraceae</taxon>
        <taxon>Acetobacter</taxon>
    </lineage>
</organism>
<evidence type="ECO:0000313" key="2">
    <source>
        <dbReference type="Proteomes" id="UP000194641"/>
    </source>
</evidence>
<proteinExistence type="predicted"/>
<dbReference type="Proteomes" id="UP000194641">
    <property type="component" value="Unassembled WGS sequence"/>
</dbReference>
<dbReference type="RefSeq" id="WP_086659937.1">
    <property type="nucleotide sequence ID" value="NZ_JBJJWX010000050.1"/>
</dbReference>
<dbReference type="AlphaFoldDB" id="A0A252ANL4"/>
<evidence type="ECO:0000313" key="1">
    <source>
        <dbReference type="EMBL" id="OUI91374.1"/>
    </source>
</evidence>
<gene>
    <name evidence="1" type="ORF">HK17_11770</name>
</gene>